<dbReference type="SUPFAM" id="SSF51905">
    <property type="entry name" value="FAD/NAD(P)-binding domain"/>
    <property type="match status" value="1"/>
</dbReference>
<evidence type="ECO:0000256" key="1">
    <source>
        <dbReference type="ARBA" id="ARBA00010790"/>
    </source>
</evidence>
<dbReference type="InterPro" id="IPR000172">
    <property type="entry name" value="GMC_OxRdtase_N"/>
</dbReference>
<dbReference type="SUPFAM" id="SSF54373">
    <property type="entry name" value="FAD-linked reductases, C-terminal domain"/>
    <property type="match status" value="1"/>
</dbReference>
<dbReference type="GO" id="GO:0016614">
    <property type="term" value="F:oxidoreductase activity, acting on CH-OH group of donors"/>
    <property type="evidence" value="ECO:0007669"/>
    <property type="project" value="InterPro"/>
</dbReference>
<keyword evidence="6" id="KW-1185">Reference proteome</keyword>
<dbReference type="EMBL" id="MU005577">
    <property type="protein sequence ID" value="KAF2686083.1"/>
    <property type="molecule type" value="Genomic_DNA"/>
</dbReference>
<name>A0A6G1J7B6_9PLEO</name>
<evidence type="ECO:0000256" key="2">
    <source>
        <dbReference type="PIRSR" id="PIRSR000137-1"/>
    </source>
</evidence>
<dbReference type="PIRSF" id="PIRSF000137">
    <property type="entry name" value="Alcohol_oxidase"/>
    <property type="match status" value="1"/>
</dbReference>
<dbReference type="InterPro" id="IPR007867">
    <property type="entry name" value="GMC_OxRtase_C"/>
</dbReference>
<evidence type="ECO:0000256" key="3">
    <source>
        <dbReference type="PIRSR" id="PIRSR000137-2"/>
    </source>
</evidence>
<feature type="active site" description="Proton acceptor" evidence="2">
    <location>
        <position position="525"/>
    </location>
</feature>
<dbReference type="Gene3D" id="3.30.560.10">
    <property type="entry name" value="Glucose Oxidase, domain 3"/>
    <property type="match status" value="1"/>
</dbReference>
<organism evidence="5 6">
    <name type="scientific">Lentithecium fluviatile CBS 122367</name>
    <dbReference type="NCBI Taxonomy" id="1168545"/>
    <lineage>
        <taxon>Eukaryota</taxon>
        <taxon>Fungi</taxon>
        <taxon>Dikarya</taxon>
        <taxon>Ascomycota</taxon>
        <taxon>Pezizomycotina</taxon>
        <taxon>Dothideomycetes</taxon>
        <taxon>Pleosporomycetidae</taxon>
        <taxon>Pleosporales</taxon>
        <taxon>Massarineae</taxon>
        <taxon>Lentitheciaceae</taxon>
        <taxon>Lentithecium</taxon>
    </lineage>
</organism>
<dbReference type="OrthoDB" id="269227at2759"/>
<comment type="cofactor">
    <cofactor evidence="3">
        <name>FAD</name>
        <dbReference type="ChEBI" id="CHEBI:57692"/>
    </cofactor>
</comment>
<keyword evidence="3" id="KW-0274">FAD</keyword>
<dbReference type="PANTHER" id="PTHR11552">
    <property type="entry name" value="GLUCOSE-METHANOL-CHOLINE GMC OXIDOREDUCTASE"/>
    <property type="match status" value="1"/>
</dbReference>
<dbReference type="Proteomes" id="UP000799291">
    <property type="component" value="Unassembled WGS sequence"/>
</dbReference>
<dbReference type="InterPro" id="IPR036188">
    <property type="entry name" value="FAD/NAD-bd_sf"/>
</dbReference>
<reference evidence="5" key="1">
    <citation type="journal article" date="2020" name="Stud. Mycol.">
        <title>101 Dothideomycetes genomes: a test case for predicting lifestyles and emergence of pathogens.</title>
        <authorList>
            <person name="Haridas S."/>
            <person name="Albert R."/>
            <person name="Binder M."/>
            <person name="Bloem J."/>
            <person name="Labutti K."/>
            <person name="Salamov A."/>
            <person name="Andreopoulos B."/>
            <person name="Baker S."/>
            <person name="Barry K."/>
            <person name="Bills G."/>
            <person name="Bluhm B."/>
            <person name="Cannon C."/>
            <person name="Castanera R."/>
            <person name="Culley D."/>
            <person name="Daum C."/>
            <person name="Ezra D."/>
            <person name="Gonzalez J."/>
            <person name="Henrissat B."/>
            <person name="Kuo A."/>
            <person name="Liang C."/>
            <person name="Lipzen A."/>
            <person name="Lutzoni F."/>
            <person name="Magnuson J."/>
            <person name="Mondo S."/>
            <person name="Nolan M."/>
            <person name="Ohm R."/>
            <person name="Pangilinan J."/>
            <person name="Park H.-J."/>
            <person name="Ramirez L."/>
            <person name="Alfaro M."/>
            <person name="Sun H."/>
            <person name="Tritt A."/>
            <person name="Yoshinaga Y."/>
            <person name="Zwiers L.-H."/>
            <person name="Turgeon B."/>
            <person name="Goodwin S."/>
            <person name="Spatafora J."/>
            <person name="Crous P."/>
            <person name="Grigoriev I."/>
        </authorList>
    </citation>
    <scope>NUCLEOTIDE SEQUENCE</scope>
    <source>
        <strain evidence="5">CBS 122367</strain>
    </source>
</reference>
<feature type="binding site" evidence="3">
    <location>
        <position position="218"/>
    </location>
    <ligand>
        <name>FAD</name>
        <dbReference type="ChEBI" id="CHEBI:57692"/>
    </ligand>
</feature>
<dbReference type="Pfam" id="PF00732">
    <property type="entry name" value="GMC_oxred_N"/>
    <property type="match status" value="1"/>
</dbReference>
<feature type="active site" description="Proton donor" evidence="2">
    <location>
        <position position="487"/>
    </location>
</feature>
<evidence type="ECO:0000313" key="5">
    <source>
        <dbReference type="EMBL" id="KAF2686083.1"/>
    </source>
</evidence>
<feature type="domain" description="Glucose-methanol-choline oxidoreductase N-terminal" evidence="4">
    <location>
        <begin position="253"/>
        <end position="267"/>
    </location>
</feature>
<protein>
    <submittedName>
        <fullName evidence="5">GMC oxidoreductase</fullName>
    </submittedName>
</protein>
<accession>A0A6G1J7B6</accession>
<dbReference type="InterPro" id="IPR012132">
    <property type="entry name" value="GMC_OxRdtase"/>
</dbReference>
<dbReference type="GO" id="GO:0050660">
    <property type="term" value="F:flavin adenine dinucleotide binding"/>
    <property type="evidence" value="ECO:0007669"/>
    <property type="project" value="InterPro"/>
</dbReference>
<comment type="similarity">
    <text evidence="1">Belongs to the GMC oxidoreductase family.</text>
</comment>
<dbReference type="AlphaFoldDB" id="A0A6G1J7B6"/>
<evidence type="ECO:0000259" key="4">
    <source>
        <dbReference type="PROSITE" id="PS00624"/>
    </source>
</evidence>
<dbReference type="Gene3D" id="3.50.50.60">
    <property type="entry name" value="FAD/NAD(P)-binding domain"/>
    <property type="match status" value="1"/>
</dbReference>
<proteinExistence type="inferred from homology"/>
<keyword evidence="3" id="KW-0285">Flavoprotein</keyword>
<dbReference type="PROSITE" id="PS00624">
    <property type="entry name" value="GMC_OXRED_2"/>
    <property type="match status" value="1"/>
</dbReference>
<dbReference type="Pfam" id="PF05199">
    <property type="entry name" value="GMC_oxred_C"/>
    <property type="match status" value="1"/>
</dbReference>
<sequence>MADVIIVGGGTAGCVIASRLHQRKPSLSITLLEAGPDPKNHAHVKNPAEAALLHFSDLDWKYFTAPQKHLDGKPRYNCAIKGLGGGTVINTGGWIRGDALDYDGWAREVNDRRWSYDGLLPYFKRSEKHFDADADPSQHGFDGPMHTASVSASGRKFPLRDIVLELWKHTGVDQIPDANNGHPQGITELVENWRDGKRQIASDVYPLDGVDVRTDTLVKRISINSHKVAEGVELANGEKLVVKPGGQVILTAGAYRTPQLLMLSGIGEPSHLSQHGIRPIVELPEVGKNLHDHLMLFRYWKLRHPESGLALGSPDFSGPNYEKGGPVDWLVTTPIPAEPLKRAIEKDEGPIPEDHALLRGPRSHLEMNLLYAVFASETVGLNIPLDGSSIMTYYMGCLPTSRGSITLSSDDPTAQPVIDPNYYATETDKHVMREGFRMHTRLMLETPEGKDLVQREHTPPGFPSLDADATDEEIDARIKLGGSTVFHPGGTATMGKVVDASLNVYGVKNLRVADASVIPQPLASHYQMIVYAIAEQAVDIILSENFAN</sequence>
<dbReference type="PANTHER" id="PTHR11552:SF123">
    <property type="entry name" value="GMC OXIDOREDUCTASE (AFU_ORTHOLOGUE AFUA_2G01770)-RELATED"/>
    <property type="match status" value="1"/>
</dbReference>
<evidence type="ECO:0000313" key="6">
    <source>
        <dbReference type="Proteomes" id="UP000799291"/>
    </source>
</evidence>
<gene>
    <name evidence="5" type="ORF">K458DRAFT_429991</name>
</gene>